<dbReference type="GeneID" id="5046920"/>
<dbReference type="OrthoDB" id="10306664at2759"/>
<dbReference type="PROSITE" id="PS50082">
    <property type="entry name" value="WD_REPEATS_2"/>
    <property type="match status" value="2"/>
</dbReference>
<dbReference type="GO" id="GO:0097361">
    <property type="term" value="C:cytosolic [4Fe-4S] assembly targeting complex"/>
    <property type="evidence" value="ECO:0000318"/>
    <property type="project" value="GO_Central"/>
</dbReference>
<dbReference type="PROSITE" id="PS50294">
    <property type="entry name" value="WD_REPEATS_REGION"/>
    <property type="match status" value="1"/>
</dbReference>
<reference evidence="2 3" key="1">
    <citation type="journal article" date="2006" name="Nature">
        <title>Global trends of whole-genome duplications revealed by the ciliate Paramecium tetraurelia.</title>
        <authorList>
            <consortium name="Genoscope"/>
            <person name="Aury J.-M."/>
            <person name="Jaillon O."/>
            <person name="Duret L."/>
            <person name="Noel B."/>
            <person name="Jubin C."/>
            <person name="Porcel B.M."/>
            <person name="Segurens B."/>
            <person name="Daubin V."/>
            <person name="Anthouard V."/>
            <person name="Aiach N."/>
            <person name="Arnaiz O."/>
            <person name="Billaut A."/>
            <person name="Beisson J."/>
            <person name="Blanc I."/>
            <person name="Bouhouche K."/>
            <person name="Camara F."/>
            <person name="Duharcourt S."/>
            <person name="Guigo R."/>
            <person name="Gogendeau D."/>
            <person name="Katinka M."/>
            <person name="Keller A.-M."/>
            <person name="Kissmehl R."/>
            <person name="Klotz C."/>
            <person name="Koll F."/>
            <person name="Le Moue A."/>
            <person name="Lepere C."/>
            <person name="Malinsky S."/>
            <person name="Nowacki M."/>
            <person name="Nowak J.K."/>
            <person name="Plattner H."/>
            <person name="Poulain J."/>
            <person name="Ruiz F."/>
            <person name="Serrano V."/>
            <person name="Zagulski M."/>
            <person name="Dessen P."/>
            <person name="Betermier M."/>
            <person name="Weissenbach J."/>
            <person name="Scarpelli C."/>
            <person name="Schachter V."/>
            <person name="Sperling L."/>
            <person name="Meyer E."/>
            <person name="Cohen J."/>
            <person name="Wincker P."/>
        </authorList>
    </citation>
    <scope>NUCLEOTIDE SEQUENCE [LARGE SCALE GENOMIC DNA]</scope>
    <source>
        <strain evidence="2 3">Stock d4-2</strain>
    </source>
</reference>
<dbReference type="PANTHER" id="PTHR19920:SF0">
    <property type="entry name" value="CYTOSOLIC IRON-SULFUR PROTEIN ASSEMBLY PROTEIN CIAO1-RELATED"/>
    <property type="match status" value="1"/>
</dbReference>
<gene>
    <name evidence="2" type="ORF">GSPATT00026084001</name>
</gene>
<dbReference type="HOGENOM" id="CLU_019203_2_1_1"/>
<evidence type="ECO:0000313" key="2">
    <source>
        <dbReference type="EMBL" id="CAK93760.1"/>
    </source>
</evidence>
<organism evidence="2 3">
    <name type="scientific">Paramecium tetraurelia</name>
    <dbReference type="NCBI Taxonomy" id="5888"/>
    <lineage>
        <taxon>Eukaryota</taxon>
        <taxon>Sar</taxon>
        <taxon>Alveolata</taxon>
        <taxon>Ciliophora</taxon>
        <taxon>Intramacronucleata</taxon>
        <taxon>Oligohymenophorea</taxon>
        <taxon>Peniculida</taxon>
        <taxon>Parameciidae</taxon>
        <taxon>Paramecium</taxon>
    </lineage>
</organism>
<keyword evidence="1" id="KW-0853">WD repeat</keyword>
<evidence type="ECO:0000256" key="1">
    <source>
        <dbReference type="PROSITE-ProRule" id="PRU00221"/>
    </source>
</evidence>
<dbReference type="InterPro" id="IPR015943">
    <property type="entry name" value="WD40/YVTN_repeat-like_dom_sf"/>
</dbReference>
<dbReference type="STRING" id="5888.A0EEM1"/>
<dbReference type="PANTHER" id="PTHR19920">
    <property type="entry name" value="WD40 PROTEIN CIAO1"/>
    <property type="match status" value="1"/>
</dbReference>
<feature type="repeat" description="WD" evidence="1">
    <location>
        <begin position="276"/>
        <end position="308"/>
    </location>
</feature>
<dbReference type="Pfam" id="PF00400">
    <property type="entry name" value="WD40"/>
    <property type="match status" value="3"/>
</dbReference>
<dbReference type="SUPFAM" id="SSF50978">
    <property type="entry name" value="WD40 repeat-like"/>
    <property type="match status" value="1"/>
</dbReference>
<dbReference type="InterPro" id="IPR036322">
    <property type="entry name" value="WD40_repeat_dom_sf"/>
</dbReference>
<dbReference type="EMBL" id="CT868673">
    <property type="protein sequence ID" value="CAK93760.1"/>
    <property type="molecule type" value="Genomic_DNA"/>
</dbReference>
<feature type="repeat" description="WD" evidence="1">
    <location>
        <begin position="321"/>
        <end position="362"/>
    </location>
</feature>
<dbReference type="InterPro" id="IPR001680">
    <property type="entry name" value="WD40_rpt"/>
</dbReference>
<dbReference type="OMA" id="CFAIVFD"/>
<name>A0EEM1_PARTE</name>
<sequence>MITSRMTEKEEEILQCAIHKEPNFMVSSDPRLNKKQRLLCRICIDSVESNESFKIFKQVKEKIEANQNQRKLYVENVVRININYIEQIRLVLIELKNKVAQNIEKLMGFVDQWIQEVLKYGEQNATYSFFDELEKLIIQKNNDQFNQESLIEQIHKQNQSKSSKINTTLTFFKSFQETKQCEELLKSIQHQGNQRCDAKRQQEMNQIAIQQEQLEQQQQMIAKKIELKQIDNSNQSSGYCFAIVFDKTGSIMVSCESPKIQIWNIEKGKLKLINTYSQHQETVRCLVYSKLRNSFISGSIDHTLICWQQINKHEWKYSQPYQNHLEGVNCLMLNKEEDQVISGSCDKYINVWKVDFMKNQLTFLYTLNNHENSVESLSFNSNETQLVSCGFDEFIVWEQGLSGKWEFQYKQSVANKGYKIHLINDQLLIWVTMDADIDDILVFELQRGVFQQNANKTIKLTKNNKSEDDMNFSIVHNLEKNILLIRHKYHIYFFRQLIDGTLKVYKQLNCQVKQVFGSMTNNGEYLVFWDRKKEKYQTYEILNI</sequence>
<protein>
    <submittedName>
        <fullName evidence="2">Uncharacterized protein</fullName>
    </submittedName>
</protein>
<dbReference type="Proteomes" id="UP000000600">
    <property type="component" value="Unassembled WGS sequence"/>
</dbReference>
<accession>A0EEM1</accession>
<keyword evidence="3" id="KW-1185">Reference proteome</keyword>
<dbReference type="InParanoid" id="A0EEM1"/>
<dbReference type="GO" id="GO:0016226">
    <property type="term" value="P:iron-sulfur cluster assembly"/>
    <property type="evidence" value="ECO:0000318"/>
    <property type="project" value="GO_Central"/>
</dbReference>
<evidence type="ECO:0000313" key="3">
    <source>
        <dbReference type="Proteomes" id="UP000000600"/>
    </source>
</evidence>
<dbReference type="AlphaFoldDB" id="A0EEM1"/>
<dbReference type="KEGG" id="ptm:GSPATT00026084001"/>
<dbReference type="RefSeq" id="XP_001461135.1">
    <property type="nucleotide sequence ID" value="XM_001461098.1"/>
</dbReference>
<dbReference type="SMART" id="SM00320">
    <property type="entry name" value="WD40"/>
    <property type="match status" value="4"/>
</dbReference>
<dbReference type="Gene3D" id="2.130.10.10">
    <property type="entry name" value="YVTN repeat-like/Quinoprotein amine dehydrogenase"/>
    <property type="match status" value="1"/>
</dbReference>
<dbReference type="eggNOG" id="KOG0285">
    <property type="taxonomic scope" value="Eukaryota"/>
</dbReference>
<proteinExistence type="predicted"/>